<feature type="compositionally biased region" description="Basic and acidic residues" evidence="1">
    <location>
        <begin position="317"/>
        <end position="332"/>
    </location>
</feature>
<organism evidence="2 3">
    <name type="scientific">Phialemonium atrogriseum</name>
    <dbReference type="NCBI Taxonomy" id="1093897"/>
    <lineage>
        <taxon>Eukaryota</taxon>
        <taxon>Fungi</taxon>
        <taxon>Dikarya</taxon>
        <taxon>Ascomycota</taxon>
        <taxon>Pezizomycotina</taxon>
        <taxon>Sordariomycetes</taxon>
        <taxon>Sordariomycetidae</taxon>
        <taxon>Cephalothecales</taxon>
        <taxon>Cephalothecaceae</taxon>
        <taxon>Phialemonium</taxon>
    </lineage>
</organism>
<sequence>MESIETPSPRASPYPENIDDETDNLSDITEVYFSDLEDQSEGSSPPTSDFDPTEMSPPVAMPGQARGASQMSDMSETPSCDSTCSHVPHFPIPYEILRDPSPESVSDSDEEEDTIYGEDAIQGEDTIYEDIIQEQEHPIHEKDTIPEKDPAQEQAPVHKAQKPAQQKPQYRARALEWGKRRFIHITPDVDSGAPPPKRRVTYFRRGGLTVKRIDRFRINPWEGILQSYSIKDVIGDPPPTTSAAEPRGNERAVTCFQTHRGRTFFRIAWGPRAEKQSGPADAEVGAQGREDGEGIAPEKEMPYQGMEMSNQGMEMPNQEKEMPSQEKEMPNREMEMPNQGMEPVVNPELMGEDVDAGPYFSYDDIEIEEHVYGLEGEPVGELAGVPIDDLTDDDAPAEELYEDFHAALYGAPGGGFDYNWIWRQY</sequence>
<evidence type="ECO:0000313" key="3">
    <source>
        <dbReference type="Proteomes" id="UP001244011"/>
    </source>
</evidence>
<feature type="compositionally biased region" description="Basic and acidic residues" evidence="1">
    <location>
        <begin position="288"/>
        <end position="301"/>
    </location>
</feature>
<feature type="region of interest" description="Disordered" evidence="1">
    <location>
        <begin position="1"/>
        <end position="122"/>
    </location>
</feature>
<accession>A0AAJ0CCM0</accession>
<feature type="compositionally biased region" description="Polar residues" evidence="1">
    <location>
        <begin position="67"/>
        <end position="85"/>
    </location>
</feature>
<dbReference type="GeneID" id="85309953"/>
<dbReference type="EMBL" id="MU838998">
    <property type="protein sequence ID" value="KAK1771846.1"/>
    <property type="molecule type" value="Genomic_DNA"/>
</dbReference>
<evidence type="ECO:0000256" key="1">
    <source>
        <dbReference type="SAM" id="MobiDB-lite"/>
    </source>
</evidence>
<feature type="region of interest" description="Disordered" evidence="1">
    <location>
        <begin position="149"/>
        <end position="169"/>
    </location>
</feature>
<name>A0AAJ0CCM0_9PEZI</name>
<comment type="caution">
    <text evidence="2">The sequence shown here is derived from an EMBL/GenBank/DDBJ whole genome shotgun (WGS) entry which is preliminary data.</text>
</comment>
<dbReference type="AlphaFoldDB" id="A0AAJ0CCM0"/>
<protein>
    <submittedName>
        <fullName evidence="2">Uncharacterized protein</fullName>
    </submittedName>
</protein>
<feature type="compositionally biased region" description="Acidic residues" evidence="1">
    <location>
        <begin position="106"/>
        <end position="116"/>
    </location>
</feature>
<dbReference type="Proteomes" id="UP001244011">
    <property type="component" value="Unassembled WGS sequence"/>
</dbReference>
<keyword evidence="3" id="KW-1185">Reference proteome</keyword>
<dbReference type="RefSeq" id="XP_060288059.1">
    <property type="nucleotide sequence ID" value="XM_060426766.1"/>
</dbReference>
<gene>
    <name evidence="2" type="ORF">QBC33DRAFT_524993</name>
</gene>
<reference evidence="2" key="1">
    <citation type="submission" date="2023-06" db="EMBL/GenBank/DDBJ databases">
        <title>Genome-scale phylogeny and comparative genomics of the fungal order Sordariales.</title>
        <authorList>
            <consortium name="Lawrence Berkeley National Laboratory"/>
            <person name="Hensen N."/>
            <person name="Bonometti L."/>
            <person name="Westerberg I."/>
            <person name="Brannstrom I.O."/>
            <person name="Guillou S."/>
            <person name="Cros-Aarteil S."/>
            <person name="Calhoun S."/>
            <person name="Haridas S."/>
            <person name="Kuo A."/>
            <person name="Mondo S."/>
            <person name="Pangilinan J."/>
            <person name="Riley R."/>
            <person name="Labutti K."/>
            <person name="Andreopoulos B."/>
            <person name="Lipzen A."/>
            <person name="Chen C."/>
            <person name="Yanf M."/>
            <person name="Daum C."/>
            <person name="Ng V."/>
            <person name="Clum A."/>
            <person name="Steindorff A."/>
            <person name="Ohm R."/>
            <person name="Martin F."/>
            <person name="Silar P."/>
            <person name="Natvig D."/>
            <person name="Lalanne C."/>
            <person name="Gautier V."/>
            <person name="Ament-Velasquez S.L."/>
            <person name="Kruys A."/>
            <person name="Hutchinson M.I."/>
            <person name="Powell A.J."/>
            <person name="Barry K."/>
            <person name="Miller A.N."/>
            <person name="Grigoriev I.V."/>
            <person name="Debuchy R."/>
            <person name="Gladieux P."/>
            <person name="Thoren M.H."/>
            <person name="Johannesson H."/>
        </authorList>
    </citation>
    <scope>NUCLEOTIDE SEQUENCE</scope>
    <source>
        <strain evidence="2">8032-3</strain>
    </source>
</reference>
<feature type="compositionally biased region" description="Low complexity" evidence="1">
    <location>
        <begin position="154"/>
        <end position="169"/>
    </location>
</feature>
<evidence type="ECO:0000313" key="2">
    <source>
        <dbReference type="EMBL" id="KAK1771846.1"/>
    </source>
</evidence>
<proteinExistence type="predicted"/>
<feature type="region of interest" description="Disordered" evidence="1">
    <location>
        <begin position="271"/>
        <end position="332"/>
    </location>
</feature>